<keyword evidence="2" id="KW-1185">Reference proteome</keyword>
<protein>
    <submittedName>
        <fullName evidence="1">Uncharacterized protein</fullName>
    </submittedName>
</protein>
<dbReference type="EMBL" id="JBJHQH010000020">
    <property type="protein sequence ID" value="MFK9094099.1"/>
    <property type="molecule type" value="Genomic_DNA"/>
</dbReference>
<sequence length="92" mass="11279">MKVAYKFDEKLLDLKETANGEDIEFSIILFNSELKKSLKKVRDYFEENKVLTDIHYYIHPNNNYQVIVRKDFYNEFLIQLFRQQLLKEIVWI</sequence>
<accession>A0ABW8RKR8</accession>
<proteinExistence type="predicted"/>
<reference evidence="1 2" key="1">
    <citation type="submission" date="2024-11" db="EMBL/GenBank/DDBJ databases">
        <authorList>
            <person name="Lucas J.A."/>
        </authorList>
    </citation>
    <scope>NUCLEOTIDE SEQUENCE [LARGE SCALE GENOMIC DNA]</scope>
    <source>
        <strain evidence="1 2">Z 5.4</strain>
    </source>
</reference>
<organism evidence="1 2">
    <name type="scientific">Bacillus salipaludis</name>
    <dbReference type="NCBI Taxonomy" id="2547811"/>
    <lineage>
        <taxon>Bacteria</taxon>
        <taxon>Bacillati</taxon>
        <taxon>Bacillota</taxon>
        <taxon>Bacilli</taxon>
        <taxon>Bacillales</taxon>
        <taxon>Bacillaceae</taxon>
        <taxon>Bacillus</taxon>
    </lineage>
</organism>
<dbReference type="RefSeq" id="WP_406582584.1">
    <property type="nucleotide sequence ID" value="NZ_JBJHQH010000020.1"/>
</dbReference>
<name>A0ABW8RKR8_9BACI</name>
<evidence type="ECO:0000313" key="2">
    <source>
        <dbReference type="Proteomes" id="UP001623041"/>
    </source>
</evidence>
<evidence type="ECO:0000313" key="1">
    <source>
        <dbReference type="EMBL" id="MFK9094099.1"/>
    </source>
</evidence>
<comment type="caution">
    <text evidence="1">The sequence shown here is derived from an EMBL/GenBank/DDBJ whole genome shotgun (WGS) entry which is preliminary data.</text>
</comment>
<dbReference type="Proteomes" id="UP001623041">
    <property type="component" value="Unassembled WGS sequence"/>
</dbReference>
<gene>
    <name evidence="1" type="ORF">ACJEBI_21830</name>
</gene>